<gene>
    <name evidence="2" type="ORF">E2F50_06975</name>
</gene>
<dbReference type="Gene3D" id="3.40.50.1240">
    <property type="entry name" value="Phosphoglycerate mutase-like"/>
    <property type="match status" value="1"/>
</dbReference>
<name>A0A4R5UIW1_9HYPH</name>
<dbReference type="CDD" id="cd07067">
    <property type="entry name" value="HP_PGM_like"/>
    <property type="match status" value="1"/>
</dbReference>
<organism evidence="2 3">
    <name type="scientific">Rhizobium deserti</name>
    <dbReference type="NCBI Taxonomy" id="2547961"/>
    <lineage>
        <taxon>Bacteria</taxon>
        <taxon>Pseudomonadati</taxon>
        <taxon>Pseudomonadota</taxon>
        <taxon>Alphaproteobacteria</taxon>
        <taxon>Hyphomicrobiales</taxon>
        <taxon>Rhizobiaceae</taxon>
        <taxon>Rhizobium/Agrobacterium group</taxon>
        <taxon>Rhizobium</taxon>
    </lineage>
</organism>
<feature type="binding site" evidence="1">
    <location>
        <position position="65"/>
    </location>
    <ligand>
        <name>substrate</name>
    </ligand>
</feature>
<dbReference type="OrthoDB" id="9810154at2"/>
<dbReference type="SMART" id="SM00855">
    <property type="entry name" value="PGAM"/>
    <property type="match status" value="1"/>
</dbReference>
<dbReference type="Pfam" id="PF00300">
    <property type="entry name" value="His_Phos_1"/>
    <property type="match status" value="1"/>
</dbReference>
<evidence type="ECO:0000256" key="1">
    <source>
        <dbReference type="PIRSR" id="PIRSR613078-2"/>
    </source>
</evidence>
<evidence type="ECO:0000313" key="3">
    <source>
        <dbReference type="Proteomes" id="UP000295238"/>
    </source>
</evidence>
<comment type="caution">
    <text evidence="2">The sequence shown here is derived from an EMBL/GenBank/DDBJ whole genome shotgun (WGS) entry which is preliminary data.</text>
</comment>
<dbReference type="InterPro" id="IPR029033">
    <property type="entry name" value="His_PPase_superfam"/>
</dbReference>
<proteinExistence type="predicted"/>
<dbReference type="AlphaFoldDB" id="A0A4R5UIW1"/>
<dbReference type="SUPFAM" id="SSF53254">
    <property type="entry name" value="Phosphoglycerate mutase-like"/>
    <property type="match status" value="1"/>
</dbReference>
<reference evidence="2 3" key="1">
    <citation type="submission" date="2019-03" db="EMBL/GenBank/DDBJ databases">
        <title>Rhizobium sp. nov., an bacterium isolated from biocrust in Mu Us Desert.</title>
        <authorList>
            <person name="Lixiong L."/>
        </authorList>
    </citation>
    <scope>NUCLEOTIDE SEQUENCE [LARGE SCALE GENOMIC DNA]</scope>
    <source>
        <strain evidence="2 3">SPY-1</strain>
    </source>
</reference>
<dbReference type="RefSeq" id="WP_133315373.1">
    <property type="nucleotide sequence ID" value="NZ_SMTL01000002.1"/>
</dbReference>
<evidence type="ECO:0000313" key="2">
    <source>
        <dbReference type="EMBL" id="TDK36663.1"/>
    </source>
</evidence>
<dbReference type="InterPro" id="IPR013078">
    <property type="entry name" value="His_Pase_superF_clade-1"/>
</dbReference>
<keyword evidence="3" id="KW-1185">Reference proteome</keyword>
<accession>A0A4R5UIW1</accession>
<protein>
    <submittedName>
        <fullName evidence="2">Histidine phosphatase family protein</fullName>
    </submittedName>
</protein>
<sequence>MTVIVSPPSRIYLLRHAKSGWAEPGQPDFDRTLDAQGYAEAEVVADQAADRGYRPDLVISSTAMRCRQTAEAIRRAISETIEPVFVDELYNGSLSTYSEILSSQPDSQSVMLIGHNPTLQELLRDLVGGEAVAAAIPGGFPTGGLAVLDYRGAAEGSASGSAWVLSDFLKA</sequence>
<dbReference type="EMBL" id="SMTL01000002">
    <property type="protein sequence ID" value="TDK36663.1"/>
    <property type="molecule type" value="Genomic_DNA"/>
</dbReference>
<dbReference type="Proteomes" id="UP000295238">
    <property type="component" value="Unassembled WGS sequence"/>
</dbReference>
<dbReference type="PANTHER" id="PTHR47623:SF1">
    <property type="entry name" value="OS09G0287300 PROTEIN"/>
    <property type="match status" value="1"/>
</dbReference>
<dbReference type="PANTHER" id="PTHR47623">
    <property type="entry name" value="OS09G0287300 PROTEIN"/>
    <property type="match status" value="1"/>
</dbReference>